<feature type="transmembrane region" description="Helical" evidence="1">
    <location>
        <begin position="34"/>
        <end position="51"/>
    </location>
</feature>
<keyword evidence="1" id="KW-0812">Transmembrane</keyword>
<gene>
    <name evidence="2" type="ORF">ACFPC0_14780</name>
</gene>
<dbReference type="EMBL" id="JBHSDP010000015">
    <property type="protein sequence ID" value="MFC4329063.1"/>
    <property type="molecule type" value="Genomic_DNA"/>
</dbReference>
<proteinExistence type="predicted"/>
<feature type="transmembrane region" description="Helical" evidence="1">
    <location>
        <begin position="100"/>
        <end position="120"/>
    </location>
</feature>
<organism evidence="2 3">
    <name type="scientific">Streptomyces andamanensis</name>
    <dbReference type="NCBI Taxonomy" id="1565035"/>
    <lineage>
        <taxon>Bacteria</taxon>
        <taxon>Bacillati</taxon>
        <taxon>Actinomycetota</taxon>
        <taxon>Actinomycetes</taxon>
        <taxon>Kitasatosporales</taxon>
        <taxon>Streptomycetaceae</taxon>
        <taxon>Streptomyces</taxon>
    </lineage>
</organism>
<comment type="caution">
    <text evidence="2">The sequence shown here is derived from an EMBL/GenBank/DDBJ whole genome shotgun (WGS) entry which is preliminary data.</text>
</comment>
<dbReference type="Proteomes" id="UP001595824">
    <property type="component" value="Unassembled WGS sequence"/>
</dbReference>
<evidence type="ECO:0000313" key="3">
    <source>
        <dbReference type="Proteomes" id="UP001595824"/>
    </source>
</evidence>
<evidence type="ECO:0000256" key="1">
    <source>
        <dbReference type="SAM" id="Phobius"/>
    </source>
</evidence>
<name>A0ABV8TEJ3_9ACTN</name>
<reference evidence="3" key="1">
    <citation type="journal article" date="2019" name="Int. J. Syst. Evol. Microbiol.">
        <title>The Global Catalogue of Microorganisms (GCM) 10K type strain sequencing project: providing services to taxonomists for standard genome sequencing and annotation.</title>
        <authorList>
            <consortium name="The Broad Institute Genomics Platform"/>
            <consortium name="The Broad Institute Genome Sequencing Center for Infectious Disease"/>
            <person name="Wu L."/>
            <person name="Ma J."/>
        </authorList>
    </citation>
    <scope>NUCLEOTIDE SEQUENCE [LARGE SCALE GENOMIC DNA]</scope>
    <source>
        <strain evidence="3">PCU 347</strain>
    </source>
</reference>
<protein>
    <submittedName>
        <fullName evidence="2">DUF1453 domain-containing protein</fullName>
    </submittedName>
</protein>
<keyword evidence="1" id="KW-1133">Transmembrane helix</keyword>
<sequence>MSGLVNVLVIVAVAALVISRQFRARRVDADRRWWLLPAILAVVALRDPHLIDAHHQGEAVALLVAELIIGLGIGAGWAWTSRIWVEADGAVWTRTTKAGIAVWTGGIVLRAALFGLGELLGVRQGSPALMLALAATLLVRSGVLVQRTGALTAADDRTAAYGDGRPRPAWKEHA</sequence>
<dbReference type="RefSeq" id="WP_381740316.1">
    <property type="nucleotide sequence ID" value="NZ_JBHSDP010000015.1"/>
</dbReference>
<feature type="transmembrane region" description="Helical" evidence="1">
    <location>
        <begin position="60"/>
        <end position="80"/>
    </location>
</feature>
<keyword evidence="1" id="KW-0472">Membrane</keyword>
<evidence type="ECO:0000313" key="2">
    <source>
        <dbReference type="EMBL" id="MFC4329063.1"/>
    </source>
</evidence>
<accession>A0ABV8TEJ3</accession>
<keyword evidence="3" id="KW-1185">Reference proteome</keyword>